<evidence type="ECO:0000313" key="2">
    <source>
        <dbReference type="Proteomes" id="UP000199651"/>
    </source>
</evidence>
<dbReference type="Proteomes" id="UP000199651">
    <property type="component" value="Unassembled WGS sequence"/>
</dbReference>
<dbReference type="RefSeq" id="WP_091373094.1">
    <property type="nucleotide sequence ID" value="NZ_FNDV01000009.1"/>
</dbReference>
<name>A0A1H0L7C3_9PSEU</name>
<dbReference type="InterPro" id="IPR036239">
    <property type="entry name" value="PrenylTrfase-like_sf"/>
</dbReference>
<keyword evidence="1" id="KW-0808">Transferase</keyword>
<dbReference type="AlphaFoldDB" id="A0A1H0L7C3"/>
<protein>
    <submittedName>
        <fullName evidence="1">Aromatic prenyltransferase Orf2</fullName>
    </submittedName>
</protein>
<keyword evidence="2" id="KW-1185">Reference proteome</keyword>
<reference evidence="2" key="1">
    <citation type="submission" date="2016-10" db="EMBL/GenBank/DDBJ databases">
        <authorList>
            <person name="Varghese N."/>
            <person name="Submissions S."/>
        </authorList>
    </citation>
    <scope>NUCLEOTIDE SEQUENCE [LARGE SCALE GENOMIC DNA]</scope>
    <source>
        <strain evidence="2">IBRC-M 10655</strain>
    </source>
</reference>
<evidence type="ECO:0000313" key="1">
    <source>
        <dbReference type="EMBL" id="SDO63982.1"/>
    </source>
</evidence>
<organism evidence="1 2">
    <name type="scientific">Actinokineospora alba</name>
    <dbReference type="NCBI Taxonomy" id="504798"/>
    <lineage>
        <taxon>Bacteria</taxon>
        <taxon>Bacillati</taxon>
        <taxon>Actinomycetota</taxon>
        <taxon>Actinomycetes</taxon>
        <taxon>Pseudonocardiales</taxon>
        <taxon>Pseudonocardiaceae</taxon>
        <taxon>Actinokineospora</taxon>
    </lineage>
</organism>
<dbReference type="SUPFAM" id="SSF143492">
    <property type="entry name" value="Prenyltransferase-like"/>
    <property type="match status" value="1"/>
</dbReference>
<accession>A0A1H0L7C3</accession>
<dbReference type="EMBL" id="FNJB01000004">
    <property type="protein sequence ID" value="SDO63982.1"/>
    <property type="molecule type" value="Genomic_DNA"/>
</dbReference>
<dbReference type="GO" id="GO:0016740">
    <property type="term" value="F:transferase activity"/>
    <property type="evidence" value="ECO:0007669"/>
    <property type="project" value="UniProtKB-KW"/>
</dbReference>
<dbReference type="Pfam" id="PF11468">
    <property type="entry name" value="PTase_Orf2"/>
    <property type="match status" value="1"/>
</dbReference>
<dbReference type="InterPro" id="IPR020965">
    <property type="entry name" value="Prenyltransferase_CloQ"/>
</dbReference>
<proteinExistence type="predicted"/>
<dbReference type="OrthoDB" id="3457921at2"/>
<sequence length="296" mass="32180">MVEPRAFTAESFRRDLVAAASAVGAPHDPDVASAVYAAFPEPFHTGSVLWRTTGQAGAPLSYRVFPTDSVDTTEQALASGLLRQHHPLLPLARSWAKLYDGKPLHSCSFDADFGLTKTWFYFGTKRPHDEILGAAEVAPALAARIGEFADMGLRHISFAAVDWRSGSVVLDFDVAGPMSPADLNRYVALTGSTAIPAETADTVVRQISRDYCVALAVNATNGVALDVGFSVLDFAACDLPSLPERLARFFGEFPVSPNDFNVLGWEFGRRGSHIKAERQYRGDIRTVLDMWMNATN</sequence>
<dbReference type="STRING" id="504798.SAMN05421871_109263"/>
<gene>
    <name evidence="1" type="ORF">SAMN05192558_10436</name>
</gene>